<name>A0ACC1HCA7_9FUNG</name>
<feature type="non-terminal residue" evidence="1">
    <location>
        <position position="1"/>
    </location>
</feature>
<gene>
    <name evidence="1" type="primary">ROM2_1</name>
    <name evidence="1" type="ORF">EV182_004529</name>
</gene>
<dbReference type="EMBL" id="JAMZIH010006551">
    <property type="protein sequence ID" value="KAJ1673802.1"/>
    <property type="molecule type" value="Genomic_DNA"/>
</dbReference>
<evidence type="ECO:0000313" key="1">
    <source>
        <dbReference type="EMBL" id="KAJ1673802.1"/>
    </source>
</evidence>
<accession>A0ACC1HCA7</accession>
<sequence length="690" mass="78553">KVLNHQEAIFELSYTEHEYVTDLCTIRDHMMKPLHNSDLLPAQNRNRFIASVFKNLLALLATNSEFDVDLQRRQKESMIVDRVGDVVLRHVENFECYIEYGANKIFSKHFLEQEQQRNPRFLQFLEEFARMPEVRKLNIESFLFKPCQRIMHYPLLLHKVLKHTPEGHPDRELIPKAVDKINDICSRMNIETGVASNRLNLMKISELLECKPSEKTDLDLDNDARQLIKSGKMKKRSGVETAEIMVFLFDHMLMMCRIKRGRGNEVSEYRLYKRLIPLQMLAVSSPDGLGSTRVRTNVRRNSFSDLGSASQSMATLVASPTGTAVAPSSTSVSASNTLSVAPLAAGIADGKLGAAPAAPAELDIPGGTGKYVYPITFTHLSRNGGSYTMYMDKLSDRTAWFQMIETQQAKLIERDRRFELIPIATSFPASVKINCSAVFDRGRCVVLGTDQGVYVGIAHKPRSFQLLKTLKHDRIHQIEVIERHNCLLLLADKERTLYSYPLDVLAIARAGDQNTFKPKKLQRNVSFFRYGVCMNSDMLCSVKSKNIPQATTIKVYHPMSMYEVPSRKGFGGLLRNRESISGDIWRSFRDCYIGAEATSLHFLKSKLCIGCNRGFEVIDLATLNPQTLLDPVDESLQFVLKRDNVRPISFFRVQEGEYLLCYDEFAFYVNRNGQRARPNWIIHWEGEPTA</sequence>
<proteinExistence type="predicted"/>
<organism evidence="1 2">
    <name type="scientific">Spiromyces aspiralis</name>
    <dbReference type="NCBI Taxonomy" id="68401"/>
    <lineage>
        <taxon>Eukaryota</taxon>
        <taxon>Fungi</taxon>
        <taxon>Fungi incertae sedis</taxon>
        <taxon>Zoopagomycota</taxon>
        <taxon>Kickxellomycotina</taxon>
        <taxon>Kickxellomycetes</taxon>
        <taxon>Kickxellales</taxon>
        <taxon>Kickxellaceae</taxon>
        <taxon>Spiromyces</taxon>
    </lineage>
</organism>
<feature type="non-terminal residue" evidence="1">
    <location>
        <position position="690"/>
    </location>
</feature>
<keyword evidence="2" id="KW-1185">Reference proteome</keyword>
<reference evidence="1" key="1">
    <citation type="submission" date="2022-06" db="EMBL/GenBank/DDBJ databases">
        <title>Phylogenomic reconstructions and comparative analyses of Kickxellomycotina fungi.</title>
        <authorList>
            <person name="Reynolds N.K."/>
            <person name="Stajich J.E."/>
            <person name="Barry K."/>
            <person name="Grigoriev I.V."/>
            <person name="Crous P."/>
            <person name="Smith M.E."/>
        </authorList>
    </citation>
    <scope>NUCLEOTIDE SEQUENCE</scope>
    <source>
        <strain evidence="1">RSA 2271</strain>
    </source>
</reference>
<protein>
    <submittedName>
        <fullName evidence="1">RHO1 GDP-GTP exchange protein 2</fullName>
    </submittedName>
</protein>
<comment type="caution">
    <text evidence="1">The sequence shown here is derived from an EMBL/GenBank/DDBJ whole genome shotgun (WGS) entry which is preliminary data.</text>
</comment>
<dbReference type="Proteomes" id="UP001145114">
    <property type="component" value="Unassembled WGS sequence"/>
</dbReference>
<evidence type="ECO:0000313" key="2">
    <source>
        <dbReference type="Proteomes" id="UP001145114"/>
    </source>
</evidence>